<dbReference type="PANTHER" id="PTHR38134:SF2">
    <property type="entry name" value="GALACTOKINASE"/>
    <property type="match status" value="1"/>
</dbReference>
<evidence type="ECO:0000313" key="1">
    <source>
        <dbReference type="EMBL" id="OSM07046.1"/>
    </source>
</evidence>
<dbReference type="STRING" id="1434232.MAIT1_00043"/>
<gene>
    <name evidence="1" type="ORF">MAIT1_00043</name>
</gene>
<reference evidence="1 2" key="1">
    <citation type="journal article" date="2016" name="BMC Genomics">
        <title>Combined genomic and structural analyses of a cultured magnetotactic bacterium reveals its niche adaptation to a dynamic environment.</title>
        <authorList>
            <person name="Araujo A.C."/>
            <person name="Morillo V."/>
            <person name="Cypriano J."/>
            <person name="Teixeira L.C."/>
            <person name="Leao P."/>
            <person name="Lyra S."/>
            <person name="Almeida L.G."/>
            <person name="Bazylinski D.A."/>
            <person name="Vasconcellos A.T."/>
            <person name="Abreu F."/>
            <person name="Lins U."/>
        </authorList>
    </citation>
    <scope>NUCLEOTIDE SEQUENCE [LARGE SCALE GENOMIC DNA]</scope>
    <source>
        <strain evidence="1 2">IT-1</strain>
    </source>
</reference>
<evidence type="ECO:0000313" key="2">
    <source>
        <dbReference type="Proteomes" id="UP000194003"/>
    </source>
</evidence>
<comment type="caution">
    <text evidence="1">The sequence shown here is derived from an EMBL/GenBank/DDBJ whole genome shotgun (WGS) entry which is preliminary data.</text>
</comment>
<dbReference type="Gene3D" id="3.40.50.2000">
    <property type="entry name" value="Glycogen Phosphorylase B"/>
    <property type="match status" value="2"/>
</dbReference>
<accession>A0A1Y2K993</accession>
<dbReference type="InterPro" id="IPR053205">
    <property type="entry name" value="GHMP_kinase_L-arabinokinase"/>
</dbReference>
<protein>
    <submittedName>
        <fullName evidence="1">Uncharacterized protein</fullName>
    </submittedName>
</protein>
<keyword evidence="2" id="KW-1185">Reference proteome</keyword>
<name>A0A1Y2K993_9PROT</name>
<organism evidence="1 2">
    <name type="scientific">Magnetofaba australis IT-1</name>
    <dbReference type="NCBI Taxonomy" id="1434232"/>
    <lineage>
        <taxon>Bacteria</taxon>
        <taxon>Pseudomonadati</taxon>
        <taxon>Pseudomonadota</taxon>
        <taxon>Magnetococcia</taxon>
        <taxon>Magnetococcales</taxon>
        <taxon>Magnetococcaceae</taxon>
        <taxon>Magnetofaba</taxon>
    </lineage>
</organism>
<dbReference type="SUPFAM" id="SSF53756">
    <property type="entry name" value="UDP-Glycosyltransferase/glycogen phosphorylase"/>
    <property type="match status" value="1"/>
</dbReference>
<dbReference type="PANTHER" id="PTHR38134">
    <property type="entry name" value="SLR1395 PROTEIN"/>
    <property type="match status" value="1"/>
</dbReference>
<sequence length="357" mass="39072">MSGHGFGHLAQTAPVLAALAQQTPLEALTLCCALPARKIRYKLTLPHIHDSEPRDVGLIQTDPMQPDLPATAAALDALHADWPQKLAREREKMAAFRPDVVIANIPYLTLEAAQGLGIPTVALASLSWDRIVAGYYDVAEPRVAAWLQRMRVAYGGVDLALAPHPAMADAPFPHVVEIPPILDAAQPDRAGLRAQLGISPEETRPLILVSLGGIPIDALPFDLLRRERRGLFLIDHPDAPHEENLYNVGRLGDWPFGAVIGSVDGVVGKPGYGMSVECAAHGIPFLYARRFHFADEASICAWLAQHGRAREITLEQFFQADWWADFEAVLAQPTPPRPAHDGAQEAARRIRCFLQRE</sequence>
<dbReference type="AlphaFoldDB" id="A0A1Y2K993"/>
<dbReference type="Proteomes" id="UP000194003">
    <property type="component" value="Unassembled WGS sequence"/>
</dbReference>
<dbReference type="EMBL" id="LVJN01000015">
    <property type="protein sequence ID" value="OSM07046.1"/>
    <property type="molecule type" value="Genomic_DNA"/>
</dbReference>
<proteinExistence type="predicted"/>